<organism evidence="8 9">
    <name type="scientific">Paraburkholderia phenazinium</name>
    <dbReference type="NCBI Taxonomy" id="60549"/>
    <lineage>
        <taxon>Bacteria</taxon>
        <taxon>Pseudomonadati</taxon>
        <taxon>Pseudomonadota</taxon>
        <taxon>Betaproteobacteria</taxon>
        <taxon>Burkholderiales</taxon>
        <taxon>Burkholderiaceae</taxon>
        <taxon>Paraburkholderia</taxon>
    </lineage>
</organism>
<dbReference type="InterPro" id="IPR058626">
    <property type="entry name" value="MdtA-like_b-barrel"/>
</dbReference>
<dbReference type="Pfam" id="PF25944">
    <property type="entry name" value="Beta-barrel_RND"/>
    <property type="match status" value="1"/>
</dbReference>
<name>A0A1N6KHA1_9BURK</name>
<dbReference type="PANTHER" id="PTHR30158:SF3">
    <property type="entry name" value="MULTIDRUG EFFLUX PUMP SUBUNIT ACRA-RELATED"/>
    <property type="match status" value="1"/>
</dbReference>
<evidence type="ECO:0000259" key="4">
    <source>
        <dbReference type="Pfam" id="PF25876"/>
    </source>
</evidence>
<comment type="similarity">
    <text evidence="2">Belongs to the membrane fusion protein (MFP) (TC 8.A.1) family.</text>
</comment>
<dbReference type="InterPro" id="IPR058624">
    <property type="entry name" value="MdtA-like_HH"/>
</dbReference>
<feature type="region of interest" description="Disordered" evidence="3">
    <location>
        <begin position="416"/>
        <end position="435"/>
    </location>
</feature>
<accession>A0A1N6KHA1</accession>
<evidence type="ECO:0000313" key="9">
    <source>
        <dbReference type="Proteomes" id="UP000184693"/>
    </source>
</evidence>
<feature type="domain" description="Multidrug resistance protein MdtA-like alpha-helical hairpin" evidence="4">
    <location>
        <begin position="136"/>
        <end position="200"/>
    </location>
</feature>
<dbReference type="Pfam" id="PF25917">
    <property type="entry name" value="BSH_RND"/>
    <property type="match status" value="1"/>
</dbReference>
<feature type="compositionally biased region" description="Basic and acidic residues" evidence="3">
    <location>
        <begin position="1"/>
        <end position="12"/>
    </location>
</feature>
<dbReference type="InterPro" id="IPR058625">
    <property type="entry name" value="MdtA-like_BSH"/>
</dbReference>
<dbReference type="PANTHER" id="PTHR30158">
    <property type="entry name" value="ACRA/E-RELATED COMPONENT OF DRUG EFFLUX TRANSPORTER"/>
    <property type="match status" value="1"/>
</dbReference>
<evidence type="ECO:0000313" key="8">
    <source>
        <dbReference type="EMBL" id="SIO55853.1"/>
    </source>
</evidence>
<proteinExistence type="inferred from homology"/>
<dbReference type="InterPro" id="IPR058627">
    <property type="entry name" value="MdtA-like_C"/>
</dbReference>
<dbReference type="GO" id="GO:0005886">
    <property type="term" value="C:plasma membrane"/>
    <property type="evidence" value="ECO:0007669"/>
    <property type="project" value="UniProtKB-SubCell"/>
</dbReference>
<dbReference type="FunFam" id="2.40.420.20:FF:000001">
    <property type="entry name" value="Efflux RND transporter periplasmic adaptor subunit"/>
    <property type="match status" value="1"/>
</dbReference>
<dbReference type="Pfam" id="PF25967">
    <property type="entry name" value="RND-MFP_C"/>
    <property type="match status" value="1"/>
</dbReference>
<sequence>MKDRLERDRFGERSVQSSDGRLRRESEKNGVSMKSIPLLCVALFALSALSGCGKSGQASAPPPPQVGVVTVQPTTVALTRDLVGRLSPYLSANVTARVSGVLIKRIYKEGSDVKAGQVLFEIDPAYYQAQLNNDLGILGEDEATYLNDKVNAARFHKLLPVGSVSQQTVDNADALVRTDAAKVKADQALVDSAKVNLGYTKVTSPISGIASQQQVTVGAVVGSSTADAGSSGTLLTTVNQVDPLYVNFTISASDLVTLREAASRGNVALSQQDKTTVQIVLPNGSPYNQTGTLDFSDVTVNATTGAVNLRALVPNAQHTLLPGMYVTMNVNLGQQHDVFLVPQEALQRDTVGAYALVVDGGSKVVRKDVTATDNSGNNWIVTGGLAAGDQVIVTGLQSAHEGAQVKASPWQAPAAAQGGSATAAASGVQTAGNAQ</sequence>
<feature type="region of interest" description="Disordered" evidence="3">
    <location>
        <begin position="1"/>
        <end position="28"/>
    </location>
</feature>
<dbReference type="AlphaFoldDB" id="A0A1N6KHA1"/>
<dbReference type="GO" id="GO:0022857">
    <property type="term" value="F:transmembrane transporter activity"/>
    <property type="evidence" value="ECO:0007669"/>
    <property type="project" value="InterPro"/>
</dbReference>
<dbReference type="GO" id="GO:0046677">
    <property type="term" value="P:response to antibiotic"/>
    <property type="evidence" value="ECO:0007669"/>
    <property type="project" value="TreeGrafter"/>
</dbReference>
<protein>
    <submittedName>
        <fullName evidence="8">Membrane fusion protein, multidrug efflux system</fullName>
    </submittedName>
</protein>
<feature type="domain" description="Multidrug resistance protein MdtA-like C-terminal permuted SH3" evidence="7">
    <location>
        <begin position="338"/>
        <end position="397"/>
    </location>
</feature>
<dbReference type="Pfam" id="PF25876">
    <property type="entry name" value="HH_MFP_RND"/>
    <property type="match status" value="1"/>
</dbReference>
<dbReference type="SUPFAM" id="SSF111369">
    <property type="entry name" value="HlyD-like secretion proteins"/>
    <property type="match status" value="1"/>
</dbReference>
<evidence type="ECO:0000259" key="6">
    <source>
        <dbReference type="Pfam" id="PF25944"/>
    </source>
</evidence>
<dbReference type="Gene3D" id="2.40.420.20">
    <property type="match status" value="1"/>
</dbReference>
<evidence type="ECO:0000256" key="2">
    <source>
        <dbReference type="ARBA" id="ARBA00009477"/>
    </source>
</evidence>
<reference evidence="8 9" key="1">
    <citation type="submission" date="2016-11" db="EMBL/GenBank/DDBJ databases">
        <authorList>
            <person name="Jaros S."/>
            <person name="Januszkiewicz K."/>
            <person name="Wedrychowicz H."/>
        </authorList>
    </citation>
    <scope>NUCLEOTIDE SEQUENCE [LARGE SCALE GENOMIC DNA]</scope>
    <source>
        <strain evidence="8 9">GAS86</strain>
    </source>
</reference>
<gene>
    <name evidence="8" type="ORF">SAMN05444168_7177</name>
</gene>
<dbReference type="Proteomes" id="UP000184693">
    <property type="component" value="Unassembled WGS sequence"/>
</dbReference>
<dbReference type="Gene3D" id="1.10.287.470">
    <property type="entry name" value="Helix hairpin bin"/>
    <property type="match status" value="1"/>
</dbReference>
<dbReference type="InterPro" id="IPR006143">
    <property type="entry name" value="RND_pump_MFP"/>
</dbReference>
<feature type="domain" description="Multidrug resistance protein MdtA-like beta-barrel" evidence="6">
    <location>
        <begin position="243"/>
        <end position="333"/>
    </location>
</feature>
<dbReference type="EMBL" id="FSRM01000002">
    <property type="protein sequence ID" value="SIO55853.1"/>
    <property type="molecule type" value="Genomic_DNA"/>
</dbReference>
<evidence type="ECO:0000256" key="1">
    <source>
        <dbReference type="ARBA" id="ARBA00004196"/>
    </source>
</evidence>
<evidence type="ECO:0000256" key="3">
    <source>
        <dbReference type="SAM" id="MobiDB-lite"/>
    </source>
</evidence>
<dbReference type="Gene3D" id="2.40.30.170">
    <property type="match status" value="1"/>
</dbReference>
<dbReference type="NCBIfam" id="TIGR01730">
    <property type="entry name" value="RND_mfp"/>
    <property type="match status" value="1"/>
</dbReference>
<comment type="subcellular location">
    <subcellularLocation>
        <location evidence="1">Cell envelope</location>
    </subcellularLocation>
</comment>
<evidence type="ECO:0000259" key="7">
    <source>
        <dbReference type="Pfam" id="PF25967"/>
    </source>
</evidence>
<evidence type="ECO:0000259" key="5">
    <source>
        <dbReference type="Pfam" id="PF25917"/>
    </source>
</evidence>
<feature type="domain" description="Multidrug resistance protein MdtA-like barrel-sandwich hybrid" evidence="5">
    <location>
        <begin position="92"/>
        <end position="227"/>
    </location>
</feature>
<dbReference type="Gene3D" id="2.40.50.100">
    <property type="match status" value="1"/>
</dbReference>